<evidence type="ECO:0000313" key="5">
    <source>
        <dbReference type="Proteomes" id="UP000004671"/>
    </source>
</evidence>
<reference evidence="4 5" key="1">
    <citation type="submission" date="2011-09" db="EMBL/GenBank/DDBJ databases">
        <title>The permanent draft genome of Caldithrix abyssi DSM 13497.</title>
        <authorList>
            <consortium name="US DOE Joint Genome Institute (JGI-PGF)"/>
            <person name="Lucas S."/>
            <person name="Han J."/>
            <person name="Lapidus A."/>
            <person name="Bruce D."/>
            <person name="Goodwin L."/>
            <person name="Pitluck S."/>
            <person name="Peters L."/>
            <person name="Kyrpides N."/>
            <person name="Mavromatis K."/>
            <person name="Ivanova N."/>
            <person name="Mikhailova N."/>
            <person name="Chertkov O."/>
            <person name="Detter J.C."/>
            <person name="Tapia R."/>
            <person name="Han C."/>
            <person name="Land M."/>
            <person name="Hauser L."/>
            <person name="Markowitz V."/>
            <person name="Cheng J.-F."/>
            <person name="Hugenholtz P."/>
            <person name="Woyke T."/>
            <person name="Wu D."/>
            <person name="Spring S."/>
            <person name="Brambilla E."/>
            <person name="Klenk H.-P."/>
            <person name="Eisen J.A."/>
        </authorList>
    </citation>
    <scope>NUCLEOTIDE SEQUENCE [LARGE SCALE GENOMIC DNA]</scope>
    <source>
        <strain evidence="4 5">DSM 13497</strain>
    </source>
</reference>
<dbReference type="CDD" id="cd00088">
    <property type="entry name" value="HPT"/>
    <property type="match status" value="1"/>
</dbReference>
<feature type="domain" description="HPt" evidence="2">
    <location>
        <begin position="18"/>
        <end position="109"/>
    </location>
</feature>
<name>H1XW91_CALAY</name>
<dbReference type="eggNOG" id="COG2198">
    <property type="taxonomic scope" value="Bacteria"/>
</dbReference>
<proteinExistence type="predicted"/>
<accession>H1XW91</accession>
<dbReference type="InterPro" id="IPR008207">
    <property type="entry name" value="Sig_transdc_His_kin_Hpt_dom"/>
</dbReference>
<dbReference type="EMBL" id="CP018099">
    <property type="protein sequence ID" value="APF19052.1"/>
    <property type="molecule type" value="Genomic_DNA"/>
</dbReference>
<dbReference type="GO" id="GO:0000160">
    <property type="term" value="P:phosphorelay signal transduction system"/>
    <property type="evidence" value="ECO:0007669"/>
    <property type="project" value="InterPro"/>
</dbReference>
<protein>
    <submittedName>
        <fullName evidence="3">HPt (Histidine-containing phosphotransfer) domain-containing protein</fullName>
    </submittedName>
    <submittedName>
        <fullName evidence="4">Hpt domain protein</fullName>
    </submittedName>
</protein>
<dbReference type="RefSeq" id="WP_006930455.1">
    <property type="nucleotide sequence ID" value="NZ_CM001402.1"/>
</dbReference>
<dbReference type="SUPFAM" id="SSF47226">
    <property type="entry name" value="Histidine-containing phosphotransfer domain, HPT domain"/>
    <property type="match status" value="1"/>
</dbReference>
<evidence type="ECO:0000259" key="2">
    <source>
        <dbReference type="PROSITE" id="PS50894"/>
    </source>
</evidence>
<dbReference type="OrthoDB" id="9131849at2"/>
<evidence type="ECO:0000313" key="4">
    <source>
        <dbReference type="EMBL" id="EHO42996.1"/>
    </source>
</evidence>
<dbReference type="SMART" id="SM00073">
    <property type="entry name" value="HPT"/>
    <property type="match status" value="1"/>
</dbReference>
<organism evidence="4 5">
    <name type="scientific">Caldithrix abyssi DSM 13497</name>
    <dbReference type="NCBI Taxonomy" id="880073"/>
    <lineage>
        <taxon>Bacteria</taxon>
        <taxon>Pseudomonadati</taxon>
        <taxon>Calditrichota</taxon>
        <taxon>Calditrichia</taxon>
        <taxon>Calditrichales</taxon>
        <taxon>Calditrichaceae</taxon>
        <taxon>Caldithrix</taxon>
    </lineage>
</organism>
<keyword evidence="5" id="KW-1185">Reference proteome</keyword>
<dbReference type="AlphaFoldDB" id="H1XW91"/>
<feature type="modified residue" description="Phosphohistidine" evidence="1">
    <location>
        <position position="57"/>
    </location>
</feature>
<gene>
    <name evidence="3" type="ORF">Cabys_2303</name>
    <name evidence="4" type="ORF">Calab_3393</name>
</gene>
<dbReference type="Pfam" id="PF01627">
    <property type="entry name" value="Hpt"/>
    <property type="match status" value="1"/>
</dbReference>
<dbReference type="Proteomes" id="UP000183868">
    <property type="component" value="Chromosome"/>
</dbReference>
<dbReference type="Proteomes" id="UP000004671">
    <property type="component" value="Chromosome"/>
</dbReference>
<sequence length="109" mass="12300">MGKKIIDWETAIERLGGDKEFLVELLNELVEQIEQTLPELKTAIEQKNFAEVRSMAHGLKGAAANLGADKISDKFYELEIMGKEEKLDGAPGVYNEIVQMYEELKQELS</sequence>
<dbReference type="PROSITE" id="PS50894">
    <property type="entry name" value="HPT"/>
    <property type="match status" value="1"/>
</dbReference>
<dbReference type="HOGENOM" id="CLU_157042_2_0_0"/>
<dbReference type="PaxDb" id="880073-Calab_3393"/>
<keyword evidence="1" id="KW-0597">Phosphoprotein</keyword>
<dbReference type="InterPro" id="IPR036641">
    <property type="entry name" value="HPT_dom_sf"/>
</dbReference>
<dbReference type="EMBL" id="CM001402">
    <property type="protein sequence ID" value="EHO42996.1"/>
    <property type="molecule type" value="Genomic_DNA"/>
</dbReference>
<dbReference type="InParanoid" id="H1XW91"/>
<dbReference type="KEGG" id="caby:Cabys_2303"/>
<reference evidence="3 6" key="2">
    <citation type="submission" date="2016-11" db="EMBL/GenBank/DDBJ databases">
        <title>Genomic analysis of Caldithrix abyssi and proposal of a novel bacterial phylum Caldithrichaeota.</title>
        <authorList>
            <person name="Kublanov I."/>
            <person name="Sigalova O."/>
            <person name="Gavrilov S."/>
            <person name="Lebedinsky A."/>
            <person name="Ivanova N."/>
            <person name="Daum C."/>
            <person name="Reddy T."/>
            <person name="Klenk H.P."/>
            <person name="Goker M."/>
            <person name="Reva O."/>
            <person name="Miroshnichenko M."/>
            <person name="Kyprides N."/>
            <person name="Woyke T."/>
            <person name="Gelfand M."/>
        </authorList>
    </citation>
    <scope>NUCLEOTIDE SEQUENCE [LARGE SCALE GENOMIC DNA]</scope>
    <source>
        <strain evidence="3 6">LF13</strain>
    </source>
</reference>
<dbReference type="Gene3D" id="1.20.120.160">
    <property type="entry name" value="HPT domain"/>
    <property type="match status" value="1"/>
</dbReference>
<evidence type="ECO:0000313" key="3">
    <source>
        <dbReference type="EMBL" id="APF19052.1"/>
    </source>
</evidence>
<dbReference type="GO" id="GO:0004672">
    <property type="term" value="F:protein kinase activity"/>
    <property type="evidence" value="ECO:0007669"/>
    <property type="project" value="UniProtKB-ARBA"/>
</dbReference>
<evidence type="ECO:0000256" key="1">
    <source>
        <dbReference type="PROSITE-ProRule" id="PRU00110"/>
    </source>
</evidence>
<dbReference type="STRING" id="880073.Cabys_2303"/>
<evidence type="ECO:0000313" key="6">
    <source>
        <dbReference type="Proteomes" id="UP000183868"/>
    </source>
</evidence>